<dbReference type="EC" id="2.7.8.36" evidence="3"/>
<feature type="transmembrane region" description="Helical" evidence="1">
    <location>
        <begin position="12"/>
        <end position="35"/>
    </location>
</feature>
<keyword evidence="1" id="KW-0812">Transmembrane</keyword>
<evidence type="ECO:0000313" key="3">
    <source>
        <dbReference type="EMBL" id="MPM55454.1"/>
    </source>
</evidence>
<comment type="caution">
    <text evidence="3">The sequence shown here is derived from an EMBL/GenBank/DDBJ whole genome shotgun (WGS) entry which is preliminary data.</text>
</comment>
<reference evidence="3" key="1">
    <citation type="submission" date="2019-08" db="EMBL/GenBank/DDBJ databases">
        <authorList>
            <person name="Kucharzyk K."/>
            <person name="Murdoch R.W."/>
            <person name="Higgins S."/>
            <person name="Loffler F."/>
        </authorList>
    </citation>
    <scope>NUCLEOTIDE SEQUENCE</scope>
</reference>
<protein>
    <submittedName>
        <fullName evidence="3">Undecaprenyl phosphate N,N'-diacetylbacillosamine 1-phosphate transferase</fullName>
        <ecNumber evidence="3">2.7.8.36</ecNumber>
    </submittedName>
</protein>
<sequence length="195" mass="22654">MYKKFIKRLLDIVISFLGLVILSPVMLITAILVRIKLGKPILFKQVRPGKNEKLFTIKKFRTMTNEYDASGKIMSDEKRLTKFGRILRSTSLDELPELWNIFIGEMSIIGPRPLLVEYLTQYTPRQKHRHDVSPGLTGWAQVNGRNALTREKKIEYDLEYIDKMSFLFDCKIFLKTISKVFKRENIEPAPGTEDA</sequence>
<evidence type="ECO:0000256" key="1">
    <source>
        <dbReference type="SAM" id="Phobius"/>
    </source>
</evidence>
<dbReference type="PANTHER" id="PTHR30576:SF8">
    <property type="entry name" value="UNDECAPRENYL-PHOSPHATE GALACTOSE PHOSPHOTRANSFERASE"/>
    <property type="match status" value="1"/>
</dbReference>
<feature type="domain" description="Bacterial sugar transferase" evidence="2">
    <location>
        <begin position="7"/>
        <end position="182"/>
    </location>
</feature>
<organism evidence="3">
    <name type="scientific">bioreactor metagenome</name>
    <dbReference type="NCBI Taxonomy" id="1076179"/>
    <lineage>
        <taxon>unclassified sequences</taxon>
        <taxon>metagenomes</taxon>
        <taxon>ecological metagenomes</taxon>
    </lineage>
</organism>
<dbReference type="AlphaFoldDB" id="A0A645B141"/>
<dbReference type="EMBL" id="VSSQ01015280">
    <property type="protein sequence ID" value="MPM55454.1"/>
    <property type="molecule type" value="Genomic_DNA"/>
</dbReference>
<dbReference type="InterPro" id="IPR003362">
    <property type="entry name" value="Bact_transf"/>
</dbReference>
<keyword evidence="3" id="KW-0808">Transferase</keyword>
<evidence type="ECO:0000259" key="2">
    <source>
        <dbReference type="Pfam" id="PF02397"/>
    </source>
</evidence>
<dbReference type="PANTHER" id="PTHR30576">
    <property type="entry name" value="COLANIC BIOSYNTHESIS UDP-GLUCOSE LIPID CARRIER TRANSFERASE"/>
    <property type="match status" value="1"/>
</dbReference>
<keyword evidence="1" id="KW-0472">Membrane</keyword>
<proteinExistence type="predicted"/>
<dbReference type="GO" id="GO:0102334">
    <property type="term" value="F:N,N'-diacetylbacilliosaminyl-1-phosphate transferase activity"/>
    <property type="evidence" value="ECO:0007669"/>
    <property type="project" value="UniProtKB-EC"/>
</dbReference>
<dbReference type="Pfam" id="PF02397">
    <property type="entry name" value="Bac_transf"/>
    <property type="match status" value="1"/>
</dbReference>
<keyword evidence="1" id="KW-1133">Transmembrane helix</keyword>
<accession>A0A645B141</accession>
<name>A0A645B141_9ZZZZ</name>
<gene>
    <name evidence="3" type="primary">pglC_16</name>
    <name evidence="3" type="ORF">SDC9_102251</name>
</gene>